<dbReference type="Proteomes" id="UP000322981">
    <property type="component" value="Unassembled WGS sequence"/>
</dbReference>
<accession>A0A5M8FI60</accession>
<feature type="region of interest" description="Disordered" evidence="1">
    <location>
        <begin position="167"/>
        <end position="188"/>
    </location>
</feature>
<protein>
    <submittedName>
        <fullName evidence="3">HPF/RaiA family ribosome-associated protein</fullName>
    </submittedName>
</protein>
<dbReference type="SUPFAM" id="SSF50249">
    <property type="entry name" value="Nucleic acid-binding proteins"/>
    <property type="match status" value="1"/>
</dbReference>
<name>A0A5M8FI60_9GAMM</name>
<keyword evidence="4" id="KW-1185">Reference proteome</keyword>
<sequence>MKIAPEITFRGMSATDALEADIQEKLEKLDRFFPDIMSARVTVEANHKHHHKGNLYHVRVDLTVPGQELVVSRDPKDHQAHEDAYVAIRDAFAAARRQLENYARKLRGNVKTHSPPSHGRVVELVPAMDYGRIETPDGRLVYFHRNSLVDADFDQLEAGAEIRFAEEAGAEGPQASSVHRVGKHHIVG</sequence>
<dbReference type="InterPro" id="IPR012340">
    <property type="entry name" value="NA-bd_OB-fold"/>
</dbReference>
<reference evidence="3 4" key="1">
    <citation type="submission" date="2019-09" db="EMBL/GenBank/DDBJ databases">
        <title>Whole-genome sequence of the purple sulfur bacterium Thiohalocapsa marina DSM 19078.</title>
        <authorList>
            <person name="Kyndt J.A."/>
            <person name="Meyer T.E."/>
        </authorList>
    </citation>
    <scope>NUCLEOTIDE SEQUENCE [LARGE SCALE GENOMIC DNA]</scope>
    <source>
        <strain evidence="3 4">DSM 19078</strain>
    </source>
</reference>
<dbReference type="Gene3D" id="2.40.50.140">
    <property type="entry name" value="Nucleic acid-binding proteins"/>
    <property type="match status" value="1"/>
</dbReference>
<dbReference type="AlphaFoldDB" id="A0A5M8FI60"/>
<proteinExistence type="predicted"/>
<dbReference type="RefSeq" id="WP_150093524.1">
    <property type="nucleotide sequence ID" value="NZ_JBFUOH010000035.1"/>
</dbReference>
<dbReference type="Pfam" id="PF02482">
    <property type="entry name" value="Ribosomal_S30AE"/>
    <property type="match status" value="1"/>
</dbReference>
<dbReference type="InterPro" id="IPR003489">
    <property type="entry name" value="RHF/RaiA"/>
</dbReference>
<dbReference type="Gene3D" id="3.30.160.100">
    <property type="entry name" value="Ribosome hibernation promotion factor-like"/>
    <property type="match status" value="1"/>
</dbReference>
<dbReference type="EMBL" id="VWXX01000017">
    <property type="protein sequence ID" value="KAA6184603.1"/>
    <property type="molecule type" value="Genomic_DNA"/>
</dbReference>
<evidence type="ECO:0000259" key="2">
    <source>
        <dbReference type="Pfam" id="PF00313"/>
    </source>
</evidence>
<evidence type="ECO:0000313" key="3">
    <source>
        <dbReference type="EMBL" id="KAA6184603.1"/>
    </source>
</evidence>
<dbReference type="GO" id="GO:0003676">
    <property type="term" value="F:nucleic acid binding"/>
    <property type="evidence" value="ECO:0007669"/>
    <property type="project" value="InterPro"/>
</dbReference>
<comment type="caution">
    <text evidence="3">The sequence shown here is derived from an EMBL/GenBank/DDBJ whole genome shotgun (WGS) entry which is preliminary data.</text>
</comment>
<feature type="domain" description="CSD" evidence="2">
    <location>
        <begin position="126"/>
        <end position="180"/>
    </location>
</feature>
<dbReference type="OrthoDB" id="9782252at2"/>
<dbReference type="InterPro" id="IPR036567">
    <property type="entry name" value="RHF-like"/>
</dbReference>
<evidence type="ECO:0000256" key="1">
    <source>
        <dbReference type="SAM" id="MobiDB-lite"/>
    </source>
</evidence>
<dbReference type="CDD" id="cd00552">
    <property type="entry name" value="RaiA"/>
    <property type="match status" value="1"/>
</dbReference>
<dbReference type="SUPFAM" id="SSF69754">
    <property type="entry name" value="Ribosome binding protein Y (YfiA homologue)"/>
    <property type="match status" value="1"/>
</dbReference>
<dbReference type="InterPro" id="IPR002059">
    <property type="entry name" value="CSP_DNA-bd"/>
</dbReference>
<evidence type="ECO:0000313" key="4">
    <source>
        <dbReference type="Proteomes" id="UP000322981"/>
    </source>
</evidence>
<gene>
    <name evidence="3" type="ORF">F2Q65_11550</name>
</gene>
<dbReference type="Pfam" id="PF00313">
    <property type="entry name" value="CSD"/>
    <property type="match status" value="1"/>
</dbReference>
<organism evidence="3 4">
    <name type="scientific">Thiohalocapsa marina</name>
    <dbReference type="NCBI Taxonomy" id="424902"/>
    <lineage>
        <taxon>Bacteria</taxon>
        <taxon>Pseudomonadati</taxon>
        <taxon>Pseudomonadota</taxon>
        <taxon>Gammaproteobacteria</taxon>
        <taxon>Chromatiales</taxon>
        <taxon>Chromatiaceae</taxon>
        <taxon>Thiohalocapsa</taxon>
    </lineage>
</organism>